<reference evidence="4 5" key="1">
    <citation type="submission" date="2020-08" db="EMBL/GenBank/DDBJ databases">
        <title>Plant Genome Project.</title>
        <authorList>
            <person name="Zhang R.-G."/>
        </authorList>
    </citation>
    <scope>NUCLEOTIDE SEQUENCE [LARGE SCALE GENOMIC DNA]</scope>
    <source>
        <tissue evidence="4">Rhizome</tissue>
    </source>
</reference>
<accession>A0A8J5KT09</accession>
<dbReference type="PROSITE" id="PS51375">
    <property type="entry name" value="PPR"/>
    <property type="match status" value="14"/>
</dbReference>
<evidence type="ECO:0000256" key="2">
    <source>
        <dbReference type="ARBA" id="ARBA00022737"/>
    </source>
</evidence>
<evidence type="ECO:0008006" key="6">
    <source>
        <dbReference type="Google" id="ProtNLM"/>
    </source>
</evidence>
<keyword evidence="2" id="KW-0677">Repeat</keyword>
<dbReference type="Pfam" id="PF12854">
    <property type="entry name" value="PPR_1"/>
    <property type="match status" value="3"/>
</dbReference>
<name>A0A8J5KT09_ZINOF</name>
<feature type="repeat" description="PPR" evidence="3">
    <location>
        <begin position="359"/>
        <end position="393"/>
    </location>
</feature>
<evidence type="ECO:0000313" key="4">
    <source>
        <dbReference type="EMBL" id="KAG6499133.1"/>
    </source>
</evidence>
<dbReference type="Proteomes" id="UP000734854">
    <property type="component" value="Unassembled WGS sequence"/>
</dbReference>
<feature type="repeat" description="PPR" evidence="3">
    <location>
        <begin position="145"/>
        <end position="179"/>
    </location>
</feature>
<evidence type="ECO:0000313" key="5">
    <source>
        <dbReference type="Proteomes" id="UP000734854"/>
    </source>
</evidence>
<dbReference type="AlphaFoldDB" id="A0A8J5KT09"/>
<dbReference type="InterPro" id="IPR002885">
    <property type="entry name" value="PPR_rpt"/>
</dbReference>
<feature type="repeat" description="PPR" evidence="3">
    <location>
        <begin position="250"/>
        <end position="280"/>
    </location>
</feature>
<dbReference type="Pfam" id="PF13041">
    <property type="entry name" value="PPR_2"/>
    <property type="match status" value="6"/>
</dbReference>
<dbReference type="PANTHER" id="PTHR47938:SF21">
    <property type="entry name" value="OS02G0827900 PROTEIN"/>
    <property type="match status" value="1"/>
</dbReference>
<feature type="repeat" description="PPR" evidence="3">
    <location>
        <begin position="591"/>
        <end position="625"/>
    </location>
</feature>
<dbReference type="Pfam" id="PF01535">
    <property type="entry name" value="PPR"/>
    <property type="match status" value="1"/>
</dbReference>
<dbReference type="Gene3D" id="1.25.40.10">
    <property type="entry name" value="Tetratricopeptide repeat domain"/>
    <property type="match status" value="7"/>
</dbReference>
<proteinExistence type="inferred from homology"/>
<keyword evidence="5" id="KW-1185">Reference proteome</keyword>
<dbReference type="InterPro" id="IPR011990">
    <property type="entry name" value="TPR-like_helical_dom_sf"/>
</dbReference>
<organism evidence="4 5">
    <name type="scientific">Zingiber officinale</name>
    <name type="common">Ginger</name>
    <name type="synonym">Amomum zingiber</name>
    <dbReference type="NCBI Taxonomy" id="94328"/>
    <lineage>
        <taxon>Eukaryota</taxon>
        <taxon>Viridiplantae</taxon>
        <taxon>Streptophyta</taxon>
        <taxon>Embryophyta</taxon>
        <taxon>Tracheophyta</taxon>
        <taxon>Spermatophyta</taxon>
        <taxon>Magnoliopsida</taxon>
        <taxon>Liliopsida</taxon>
        <taxon>Zingiberales</taxon>
        <taxon>Zingiberaceae</taxon>
        <taxon>Zingiber</taxon>
    </lineage>
</organism>
<feature type="repeat" description="PPR" evidence="3">
    <location>
        <begin position="180"/>
        <end position="214"/>
    </location>
</feature>
<evidence type="ECO:0000256" key="3">
    <source>
        <dbReference type="PROSITE-ProRule" id="PRU00708"/>
    </source>
</evidence>
<feature type="repeat" description="PPR" evidence="3">
    <location>
        <begin position="394"/>
        <end position="428"/>
    </location>
</feature>
<protein>
    <recommendedName>
        <fullName evidence="6">Pentatricopeptide repeat-containing protein</fullName>
    </recommendedName>
</protein>
<comment type="caution">
    <text evidence="4">The sequence shown here is derived from an EMBL/GenBank/DDBJ whole genome shotgun (WGS) entry which is preliminary data.</text>
</comment>
<dbReference type="PANTHER" id="PTHR47938">
    <property type="entry name" value="RESPIRATORY COMPLEX I CHAPERONE (CIA84), PUTATIVE (AFU_ORTHOLOGUE AFUA_2G06020)-RELATED"/>
    <property type="match status" value="1"/>
</dbReference>
<dbReference type="NCBIfam" id="TIGR00756">
    <property type="entry name" value="PPR"/>
    <property type="match status" value="13"/>
</dbReference>
<dbReference type="EMBL" id="JACMSC010000011">
    <property type="protein sequence ID" value="KAG6499133.1"/>
    <property type="molecule type" value="Genomic_DNA"/>
</dbReference>
<evidence type="ECO:0000256" key="1">
    <source>
        <dbReference type="ARBA" id="ARBA00007626"/>
    </source>
</evidence>
<feature type="repeat" description="PPR" evidence="3">
    <location>
        <begin position="429"/>
        <end position="463"/>
    </location>
</feature>
<feature type="repeat" description="PPR" evidence="3">
    <location>
        <begin position="521"/>
        <end position="555"/>
    </location>
</feature>
<feature type="repeat" description="PPR" evidence="3">
    <location>
        <begin position="464"/>
        <end position="498"/>
    </location>
</feature>
<feature type="repeat" description="PPR" evidence="3">
    <location>
        <begin position="324"/>
        <end position="358"/>
    </location>
</feature>
<dbReference type="GO" id="GO:0003729">
    <property type="term" value="F:mRNA binding"/>
    <property type="evidence" value="ECO:0007669"/>
    <property type="project" value="TreeGrafter"/>
</dbReference>
<feature type="repeat" description="PPR" evidence="3">
    <location>
        <begin position="289"/>
        <end position="323"/>
    </location>
</feature>
<feature type="repeat" description="PPR" evidence="3">
    <location>
        <begin position="215"/>
        <end position="249"/>
    </location>
</feature>
<feature type="repeat" description="PPR" evidence="3">
    <location>
        <begin position="556"/>
        <end position="590"/>
    </location>
</feature>
<feature type="repeat" description="PPR" evidence="3">
    <location>
        <begin position="626"/>
        <end position="660"/>
    </location>
</feature>
<comment type="similarity">
    <text evidence="1">Belongs to the PPR family. P subfamily.</text>
</comment>
<gene>
    <name evidence="4" type="ORF">ZIOFF_038889</name>
</gene>
<sequence>MNDALAAKLLRLNAGRPALVWRLFRQLLSSPASSTPSIPTIASLSRLLAASRMLPELHQLRLLLLPRRPPDAAHAAVSSIVSATAASCLIEEALLHFQSLRSHFPSHSPSLRLYNTLLDCSLHLRRPDLVEVIYRDMLLARVPLDTYTFNILMSSLCDSGHLVEARQLFDKMPSKNCLPNEFTFGILVRGYCKLGLCDTALELLDVMERQGCLPNIVIYNTLISSLCKEGLVSKAENLVECMRKHDLLPNVVTFNSRISALCKAGRVLDAYQIFLDMQEDQELGLPLPNQITFNLILDGFCKAGMLEKARSLVDLMKGRGLFKSTVSYNIWLSGLVKCRRPLEAQQLLVYMVEQGVEPNLYTYNIIIDGLCKEGMIIGARSVMSLMRKNGLPPDTVTYTSLLHWYCTKRNVSGAIRILQEMASSGCFPNFFSCNILLKSLWKEGRSSEAEKLLQKMIEKSYNLDIVTCNIIINGLCESGKLDKAVKIVNGMWQHGSAALGELGNAFLGLIDTSRHNKCCPNGITYSILINHLCKDGRLDEAKKLVIEMLGKNVAPNALIYDTFVNAYCKQGKVSSAFKVITDMEKKGCPLSTKTYNLLIWALDRKGKLNEIHVLINEMQQQGIQKDVITYNNMIHALCDSEMVRKAASLLQEMLQNSIVPNVASFSLLIKGFCKISDFNSARDMFNEALIACGETEILYSVMCNEYCLYGKVLEAKEILQIALNKGFPLRYFQYKNLIEGLCKEDKIDDGHNLLNAMIAKGHLLDPAAFMPVIDAMENRGKKHETDKLSEKMMDMAAAHHDGSKVSLTGHMLGESNLIIQKQKKDVSSKNEWHNLLHKDDGSGIALKVDLNQAKDDGHVGLSIKLCAQKGIIKLIEVAALSRESMLISLEELNVKSFEFGTWSTL</sequence>